<sequence>MATGCFSAAQERISQPSTACWTVRDKNPSPLGRWTMQSERPSAKAPAPPEPELRQRQRTTMTGIDTNVLVRYITRDHPEQYKAAKRHLESNCTQEDPGYVNVIVLCELAWVLTTAYDAASEEVARVIDQLLRTRQLQIQCRDQVRSALAEHRDGRAGFPDCLIGHLNREEGAGETVTFDQDAAQMGRWRELEW</sequence>
<evidence type="ECO:0000313" key="4">
    <source>
        <dbReference type="Proteomes" id="UP000000933"/>
    </source>
</evidence>
<protein>
    <recommendedName>
        <fullName evidence="2">PIN domain-containing protein</fullName>
    </recommendedName>
</protein>
<dbReference type="CDD" id="cd18683">
    <property type="entry name" value="PIN_VapC-like"/>
    <property type="match status" value="1"/>
</dbReference>
<reference evidence="3 4" key="1">
    <citation type="journal article" date="2010" name="ISME J.">
        <title>Fine-scale evolution: genomic, phenotypic and ecological differentiation in two coexisting Salinibacter ruber strains.</title>
        <authorList>
            <person name="Pena A."/>
            <person name="Teeling H."/>
            <person name="Huerta-Cepas J."/>
            <person name="Santos F."/>
            <person name="Yarza P."/>
            <person name="Brito-Echeverria J."/>
            <person name="Lucio M."/>
            <person name="Schmitt-Kopplin P."/>
            <person name="Meseguer I."/>
            <person name="Schenowitz C."/>
            <person name="Dossat C."/>
            <person name="Barbe V."/>
            <person name="Dopazo J."/>
            <person name="Rossello-Mora R."/>
            <person name="Schuler M."/>
            <person name="Glockner F.O."/>
            <person name="Amann R."/>
            <person name="Gabaldon T."/>
            <person name="Anton J."/>
        </authorList>
    </citation>
    <scope>NUCLEOTIDE SEQUENCE [LARGE SCALE GENOMIC DNA]</scope>
    <source>
        <strain evidence="3 4">M8</strain>
    </source>
</reference>
<proteinExistence type="predicted"/>
<dbReference type="Proteomes" id="UP000000933">
    <property type="component" value="Chromosome"/>
</dbReference>
<dbReference type="InterPro" id="IPR029060">
    <property type="entry name" value="PIN-like_dom_sf"/>
</dbReference>
<evidence type="ECO:0000259" key="2">
    <source>
        <dbReference type="Pfam" id="PF01850"/>
    </source>
</evidence>
<dbReference type="AlphaFoldDB" id="D5H5B0"/>
<feature type="region of interest" description="Disordered" evidence="1">
    <location>
        <begin position="30"/>
        <end position="53"/>
    </location>
</feature>
<organism evidence="3 4">
    <name type="scientific">Salinibacter ruber (strain M8)</name>
    <dbReference type="NCBI Taxonomy" id="761659"/>
    <lineage>
        <taxon>Bacteria</taxon>
        <taxon>Pseudomonadati</taxon>
        <taxon>Rhodothermota</taxon>
        <taxon>Rhodothermia</taxon>
        <taxon>Rhodothermales</taxon>
        <taxon>Salinibacteraceae</taxon>
        <taxon>Salinibacter</taxon>
    </lineage>
</organism>
<dbReference type="HOGENOM" id="CLU_121449_0_1_10"/>
<accession>D5H5B0</accession>
<evidence type="ECO:0000313" key="3">
    <source>
        <dbReference type="EMBL" id="CBH23215.1"/>
    </source>
</evidence>
<dbReference type="EMBL" id="FP565814">
    <property type="protein sequence ID" value="CBH23215.1"/>
    <property type="molecule type" value="Genomic_DNA"/>
</dbReference>
<name>D5H5B0_SALRM</name>
<dbReference type="Pfam" id="PF01850">
    <property type="entry name" value="PIN"/>
    <property type="match status" value="1"/>
</dbReference>
<dbReference type="PANTHER" id="PTHR39664">
    <property type="match status" value="1"/>
</dbReference>
<reference evidence="4" key="2">
    <citation type="submission" date="2010-04" db="EMBL/GenBank/DDBJ databases">
        <title>Genome sequence of Salinibacter ruber M8.</title>
        <authorList>
            <consortium name="Genoscope"/>
        </authorList>
    </citation>
    <scope>NUCLEOTIDE SEQUENCE [LARGE SCALE GENOMIC DNA]</scope>
    <source>
        <strain evidence="4">M8</strain>
    </source>
</reference>
<evidence type="ECO:0000256" key="1">
    <source>
        <dbReference type="SAM" id="MobiDB-lite"/>
    </source>
</evidence>
<dbReference type="Gene3D" id="3.40.50.1010">
    <property type="entry name" value="5'-nuclease"/>
    <property type="match status" value="1"/>
</dbReference>
<dbReference type="SUPFAM" id="SSF88723">
    <property type="entry name" value="PIN domain-like"/>
    <property type="match status" value="1"/>
</dbReference>
<dbReference type="InterPro" id="IPR002716">
    <property type="entry name" value="PIN_dom"/>
</dbReference>
<gene>
    <name evidence="3" type="ordered locus">SRM_00294</name>
</gene>
<feature type="domain" description="PIN" evidence="2">
    <location>
        <begin position="64"/>
        <end position="186"/>
    </location>
</feature>
<dbReference type="KEGG" id="srm:SRM_00294"/>
<dbReference type="PANTHER" id="PTHR39664:SF2">
    <property type="entry name" value="NUCLEIC ACID-BINDING PROTEIN, CONTAINING PIN DOMAIN-RELATED"/>
    <property type="match status" value="1"/>
</dbReference>